<organism evidence="1 2">
    <name type="scientific">Danaus plexippus plexippus</name>
    <dbReference type="NCBI Taxonomy" id="278856"/>
    <lineage>
        <taxon>Eukaryota</taxon>
        <taxon>Metazoa</taxon>
        <taxon>Ecdysozoa</taxon>
        <taxon>Arthropoda</taxon>
        <taxon>Hexapoda</taxon>
        <taxon>Insecta</taxon>
        <taxon>Pterygota</taxon>
        <taxon>Neoptera</taxon>
        <taxon>Endopterygota</taxon>
        <taxon>Lepidoptera</taxon>
        <taxon>Glossata</taxon>
        <taxon>Ditrysia</taxon>
        <taxon>Papilionoidea</taxon>
        <taxon>Nymphalidae</taxon>
        <taxon>Danainae</taxon>
        <taxon>Danaini</taxon>
        <taxon>Danaina</taxon>
        <taxon>Danaus</taxon>
        <taxon>Danaus</taxon>
    </lineage>
</organism>
<sequence length="161" mass="17665">MLVFLAITLAVAAAAPPYDQRQDGDFNVQADVQNVVLLVALPKKVPFLLDLFSKSSKSDNEPIAQDRADVQVMEAFVEPSTPYHVEIGPETEKYADSDGKSAEVVIASRRHIDPEPSQEDEMKLIGATEQCGPGRQRDPVTLMCRRVEDSEKIPEVVLASS</sequence>
<evidence type="ECO:0000313" key="1">
    <source>
        <dbReference type="EMBL" id="OWR53537.1"/>
    </source>
</evidence>
<protein>
    <submittedName>
        <fullName evidence="1">Uncharacterized protein</fullName>
    </submittedName>
</protein>
<accession>A0A212FII4</accession>
<dbReference type="eggNOG" id="KOG1584">
    <property type="taxonomic scope" value="Eukaryota"/>
</dbReference>
<dbReference type="OrthoDB" id="7686329at2759"/>
<name>A0A212FII4_DANPL</name>
<gene>
    <name evidence="1" type="ORF">KGM_212097</name>
</gene>
<dbReference type="EMBL" id="AGBW02008382">
    <property type="protein sequence ID" value="OWR53537.1"/>
    <property type="molecule type" value="Genomic_DNA"/>
</dbReference>
<dbReference type="AlphaFoldDB" id="A0A212FII4"/>
<evidence type="ECO:0000313" key="2">
    <source>
        <dbReference type="Proteomes" id="UP000007151"/>
    </source>
</evidence>
<proteinExistence type="predicted"/>
<dbReference type="Proteomes" id="UP000007151">
    <property type="component" value="Unassembled WGS sequence"/>
</dbReference>
<comment type="caution">
    <text evidence="1">The sequence shown here is derived from an EMBL/GenBank/DDBJ whole genome shotgun (WGS) entry which is preliminary data.</text>
</comment>
<reference evidence="1 2" key="1">
    <citation type="journal article" date="2011" name="Cell">
        <title>The monarch butterfly genome yields insights into long-distance migration.</title>
        <authorList>
            <person name="Zhan S."/>
            <person name="Merlin C."/>
            <person name="Boore J.L."/>
            <person name="Reppert S.M."/>
        </authorList>
    </citation>
    <scope>NUCLEOTIDE SEQUENCE [LARGE SCALE GENOMIC DNA]</scope>
    <source>
        <strain evidence="1">F-2</strain>
    </source>
</reference>
<keyword evidence="2" id="KW-1185">Reference proteome</keyword>
<dbReference type="KEGG" id="dpl:KGM_212097"/>